<reference evidence="2" key="1">
    <citation type="journal article" date="2023" name="Science">
        <title>Genome structures resolve the early diversification of teleost fishes.</title>
        <authorList>
            <person name="Parey E."/>
            <person name="Louis A."/>
            <person name="Montfort J."/>
            <person name="Bouchez O."/>
            <person name="Roques C."/>
            <person name="Iampietro C."/>
            <person name="Lluch J."/>
            <person name="Castinel A."/>
            <person name="Donnadieu C."/>
            <person name="Desvignes T."/>
            <person name="Floi Bucao C."/>
            <person name="Jouanno E."/>
            <person name="Wen M."/>
            <person name="Mejri S."/>
            <person name="Dirks R."/>
            <person name="Jansen H."/>
            <person name="Henkel C."/>
            <person name="Chen W.J."/>
            <person name="Zahm M."/>
            <person name="Cabau C."/>
            <person name="Klopp C."/>
            <person name="Thompson A.W."/>
            <person name="Robinson-Rechavi M."/>
            <person name="Braasch I."/>
            <person name="Lecointre G."/>
            <person name="Bobe J."/>
            <person name="Postlethwait J.H."/>
            <person name="Berthelot C."/>
            <person name="Roest Crollius H."/>
            <person name="Guiguen Y."/>
        </authorList>
    </citation>
    <scope>NUCLEOTIDE SEQUENCE</scope>
    <source>
        <strain evidence="2">WJC10195</strain>
    </source>
</reference>
<proteinExistence type="predicted"/>
<sequence length="109" mass="12024">MVMESAVGREVEKRKKYRLVMRRTSPSVSEDVSVCMRNDSAAAHTKSVSELAHTSRSLDDTETLYVPYAPPPPAPKGALTQVQRHYSVALPSSAPRAKRPRKCGREKGS</sequence>
<dbReference type="AlphaFoldDB" id="A0A9Q1FU02"/>
<gene>
    <name evidence="2" type="ORF">SKAU_G00146670</name>
</gene>
<dbReference type="Proteomes" id="UP001152622">
    <property type="component" value="Chromosome 4"/>
</dbReference>
<accession>A0A9Q1FU02</accession>
<evidence type="ECO:0000313" key="3">
    <source>
        <dbReference type="Proteomes" id="UP001152622"/>
    </source>
</evidence>
<comment type="caution">
    <text evidence="2">The sequence shown here is derived from an EMBL/GenBank/DDBJ whole genome shotgun (WGS) entry which is preliminary data.</text>
</comment>
<evidence type="ECO:0000256" key="1">
    <source>
        <dbReference type="SAM" id="MobiDB-lite"/>
    </source>
</evidence>
<keyword evidence="3" id="KW-1185">Reference proteome</keyword>
<feature type="region of interest" description="Disordered" evidence="1">
    <location>
        <begin position="89"/>
        <end position="109"/>
    </location>
</feature>
<evidence type="ECO:0000313" key="2">
    <source>
        <dbReference type="EMBL" id="KAJ8365836.1"/>
    </source>
</evidence>
<dbReference type="EMBL" id="JAINUF010000004">
    <property type="protein sequence ID" value="KAJ8365836.1"/>
    <property type="molecule type" value="Genomic_DNA"/>
</dbReference>
<name>A0A9Q1FU02_SYNKA</name>
<protein>
    <submittedName>
        <fullName evidence="2">Uncharacterized protein</fullName>
    </submittedName>
</protein>
<organism evidence="2 3">
    <name type="scientific">Synaphobranchus kaupii</name>
    <name type="common">Kaup's arrowtooth eel</name>
    <dbReference type="NCBI Taxonomy" id="118154"/>
    <lineage>
        <taxon>Eukaryota</taxon>
        <taxon>Metazoa</taxon>
        <taxon>Chordata</taxon>
        <taxon>Craniata</taxon>
        <taxon>Vertebrata</taxon>
        <taxon>Euteleostomi</taxon>
        <taxon>Actinopterygii</taxon>
        <taxon>Neopterygii</taxon>
        <taxon>Teleostei</taxon>
        <taxon>Anguilliformes</taxon>
        <taxon>Synaphobranchidae</taxon>
        <taxon>Synaphobranchus</taxon>
    </lineage>
</organism>